<keyword evidence="1" id="KW-1185">Reference proteome</keyword>
<sequence>MASMATVSCCRRPLGFTEYFFALTTELNIPYSLAYTWQLESKSPLSVDLIHQAAALLQETMPLLRLCVVKEMDGKYFFELKDTVTVPLEVSNETDWRKEQDEMMKVVYNLKTGPLWKMRFLPTVCRESALGDTRKEGNPYTYAVIFGIDHVLTDGFTNMSICRQFLKILNGLIDGGQPDKTPHTKIDPSLVDLMPQSEKAFGWMDYVVVGKFIWNTMFSKPKPNIFAVRYPLVDTYPSHTFSISTDGLSKEETKLLRKMCKLQQTTVNGAFTAAASTATAWMIYGRNKPQGDIQENTVAVEQTVNMRRFCETEEGKNALGVLFLSTLIPVTLSPSNDNPKSLWDAARSTSSQMHTIFENGDLLKQLRLANYFVQKMKAKDLRSNMKISAEQRCFAISNMGDCSGILSGTGDHVQVTDVARSANLLEGQSVVHFVHSLQGRLRYNLSYNARRFTQEEANRYASWTLELLRSLISNIDGTAV</sequence>
<dbReference type="PANTHER" id="PTHR28037:SF1">
    <property type="entry name" value="ALCOHOL O-ACETYLTRANSFERASE 1-RELATED"/>
    <property type="match status" value="1"/>
</dbReference>
<dbReference type="GeneID" id="106153994"/>
<reference evidence="2" key="1">
    <citation type="submission" date="2025-08" db="UniProtKB">
        <authorList>
            <consortium name="RefSeq"/>
        </authorList>
    </citation>
    <scope>IDENTIFICATION</scope>
    <source>
        <tissue evidence="2">Gonads</tissue>
    </source>
</reference>
<accession>A0A1S3HF20</accession>
<dbReference type="InterPro" id="IPR052058">
    <property type="entry name" value="Alcohol_O-acetyltransferase"/>
</dbReference>
<protein>
    <submittedName>
        <fullName evidence="2">Uncharacterized protein LOC106153994</fullName>
    </submittedName>
</protein>
<dbReference type="RefSeq" id="XP_013383634.1">
    <property type="nucleotide sequence ID" value="XM_013528180.1"/>
</dbReference>
<dbReference type="KEGG" id="lak:106153994"/>
<dbReference type="AlphaFoldDB" id="A0A1S3HF20"/>
<dbReference type="OrthoDB" id="6345137at2759"/>
<evidence type="ECO:0000313" key="2">
    <source>
        <dbReference type="RefSeq" id="XP_013383634.1"/>
    </source>
</evidence>
<dbReference type="Gene3D" id="3.30.559.30">
    <property type="entry name" value="Nonribosomal peptide synthetase, condensation domain"/>
    <property type="match status" value="1"/>
</dbReference>
<dbReference type="Proteomes" id="UP000085678">
    <property type="component" value="Unplaced"/>
</dbReference>
<name>A0A1S3HF20_LINAN</name>
<dbReference type="InParanoid" id="A0A1S3HF20"/>
<dbReference type="PANTHER" id="PTHR28037">
    <property type="entry name" value="ALCOHOL O-ACETYLTRANSFERASE 1-RELATED"/>
    <property type="match status" value="1"/>
</dbReference>
<gene>
    <name evidence="2" type="primary">LOC106153994</name>
</gene>
<dbReference type="InterPro" id="IPR023213">
    <property type="entry name" value="CAT-like_dom_sf"/>
</dbReference>
<evidence type="ECO:0000313" key="1">
    <source>
        <dbReference type="Proteomes" id="UP000085678"/>
    </source>
</evidence>
<proteinExistence type="predicted"/>
<organism evidence="1 2">
    <name type="scientific">Lingula anatina</name>
    <name type="common">Brachiopod</name>
    <name type="synonym">Lingula unguis</name>
    <dbReference type="NCBI Taxonomy" id="7574"/>
    <lineage>
        <taxon>Eukaryota</taxon>
        <taxon>Metazoa</taxon>
        <taxon>Spiralia</taxon>
        <taxon>Lophotrochozoa</taxon>
        <taxon>Brachiopoda</taxon>
        <taxon>Linguliformea</taxon>
        <taxon>Lingulata</taxon>
        <taxon>Lingulida</taxon>
        <taxon>Linguloidea</taxon>
        <taxon>Lingulidae</taxon>
        <taxon>Lingula</taxon>
    </lineage>
</organism>
<dbReference type="SUPFAM" id="SSF52777">
    <property type="entry name" value="CoA-dependent acyltransferases"/>
    <property type="match status" value="2"/>
</dbReference>
<dbReference type="Gene3D" id="3.30.559.10">
    <property type="entry name" value="Chloramphenicol acetyltransferase-like domain"/>
    <property type="match status" value="1"/>
</dbReference>